<dbReference type="OrthoDB" id="2141925at2759"/>
<dbReference type="Proteomes" id="UP000027265">
    <property type="component" value="Unassembled WGS sequence"/>
</dbReference>
<dbReference type="InParanoid" id="A0A067PKU7"/>
<evidence type="ECO:0000313" key="1">
    <source>
        <dbReference type="EMBL" id="KDQ51662.1"/>
    </source>
</evidence>
<accession>A0A067PKU7</accession>
<proteinExistence type="predicted"/>
<gene>
    <name evidence="1" type="ORF">JAAARDRAFT_501548</name>
</gene>
<protein>
    <submittedName>
        <fullName evidence="1">Uncharacterized protein</fullName>
    </submittedName>
</protein>
<keyword evidence="2" id="KW-1185">Reference proteome</keyword>
<reference evidence="2" key="1">
    <citation type="journal article" date="2014" name="Proc. Natl. Acad. Sci. U.S.A.">
        <title>Extensive sampling of basidiomycete genomes demonstrates inadequacy of the white-rot/brown-rot paradigm for wood decay fungi.</title>
        <authorList>
            <person name="Riley R."/>
            <person name="Salamov A.A."/>
            <person name="Brown D.W."/>
            <person name="Nagy L.G."/>
            <person name="Floudas D."/>
            <person name="Held B.W."/>
            <person name="Levasseur A."/>
            <person name="Lombard V."/>
            <person name="Morin E."/>
            <person name="Otillar R."/>
            <person name="Lindquist E.A."/>
            <person name="Sun H."/>
            <person name="LaButti K.M."/>
            <person name="Schmutz J."/>
            <person name="Jabbour D."/>
            <person name="Luo H."/>
            <person name="Baker S.E."/>
            <person name="Pisabarro A.G."/>
            <person name="Walton J.D."/>
            <person name="Blanchette R.A."/>
            <person name="Henrissat B."/>
            <person name="Martin F."/>
            <person name="Cullen D."/>
            <person name="Hibbett D.S."/>
            <person name="Grigoriev I.V."/>
        </authorList>
    </citation>
    <scope>NUCLEOTIDE SEQUENCE [LARGE SCALE GENOMIC DNA]</scope>
    <source>
        <strain evidence="2">MUCL 33604</strain>
    </source>
</reference>
<name>A0A067PKU7_9AGAM</name>
<evidence type="ECO:0000313" key="2">
    <source>
        <dbReference type="Proteomes" id="UP000027265"/>
    </source>
</evidence>
<dbReference type="AlphaFoldDB" id="A0A067PKU7"/>
<dbReference type="HOGENOM" id="CLU_2606371_0_0_1"/>
<sequence length="79" mass="9249">MRPKDDVSPEAEDVFRETNDVQVWEYVQESVEKLRRLNNISRERGEEVKIPSDDVSHLLLNGRNSTIEPRSLVIELERS</sequence>
<organism evidence="1 2">
    <name type="scientific">Jaapia argillacea MUCL 33604</name>
    <dbReference type="NCBI Taxonomy" id="933084"/>
    <lineage>
        <taxon>Eukaryota</taxon>
        <taxon>Fungi</taxon>
        <taxon>Dikarya</taxon>
        <taxon>Basidiomycota</taxon>
        <taxon>Agaricomycotina</taxon>
        <taxon>Agaricomycetes</taxon>
        <taxon>Agaricomycetidae</taxon>
        <taxon>Jaapiales</taxon>
        <taxon>Jaapiaceae</taxon>
        <taxon>Jaapia</taxon>
    </lineage>
</organism>
<dbReference type="EMBL" id="KL197746">
    <property type="protein sequence ID" value="KDQ51662.1"/>
    <property type="molecule type" value="Genomic_DNA"/>
</dbReference>